<protein>
    <submittedName>
        <fullName evidence="1">Uncharacterized protein</fullName>
    </submittedName>
</protein>
<organism evidence="1 2">
    <name type="scientific">Athelia psychrophila</name>
    <dbReference type="NCBI Taxonomy" id="1759441"/>
    <lineage>
        <taxon>Eukaryota</taxon>
        <taxon>Fungi</taxon>
        <taxon>Dikarya</taxon>
        <taxon>Basidiomycota</taxon>
        <taxon>Agaricomycotina</taxon>
        <taxon>Agaricomycetes</taxon>
        <taxon>Agaricomycetidae</taxon>
        <taxon>Atheliales</taxon>
        <taxon>Atheliaceae</taxon>
        <taxon>Athelia</taxon>
    </lineage>
</organism>
<accession>A0A166I8H2</accession>
<evidence type="ECO:0000313" key="2">
    <source>
        <dbReference type="Proteomes" id="UP000076532"/>
    </source>
</evidence>
<dbReference type="AlphaFoldDB" id="A0A166I8H2"/>
<dbReference type="Proteomes" id="UP000076532">
    <property type="component" value="Unassembled WGS sequence"/>
</dbReference>
<proteinExistence type="predicted"/>
<dbReference type="EMBL" id="KV417563">
    <property type="protein sequence ID" value="KZP19556.1"/>
    <property type="molecule type" value="Genomic_DNA"/>
</dbReference>
<reference evidence="1 2" key="1">
    <citation type="journal article" date="2016" name="Mol. Biol. Evol.">
        <title>Comparative Genomics of Early-Diverging Mushroom-Forming Fungi Provides Insights into the Origins of Lignocellulose Decay Capabilities.</title>
        <authorList>
            <person name="Nagy L.G."/>
            <person name="Riley R."/>
            <person name="Tritt A."/>
            <person name="Adam C."/>
            <person name="Daum C."/>
            <person name="Floudas D."/>
            <person name="Sun H."/>
            <person name="Yadav J.S."/>
            <person name="Pangilinan J."/>
            <person name="Larsson K.H."/>
            <person name="Matsuura K."/>
            <person name="Barry K."/>
            <person name="Labutti K."/>
            <person name="Kuo R."/>
            <person name="Ohm R.A."/>
            <person name="Bhattacharya S.S."/>
            <person name="Shirouzu T."/>
            <person name="Yoshinaga Y."/>
            <person name="Martin F.M."/>
            <person name="Grigoriev I.V."/>
            <person name="Hibbett D.S."/>
        </authorList>
    </citation>
    <scope>NUCLEOTIDE SEQUENCE [LARGE SCALE GENOMIC DNA]</scope>
    <source>
        <strain evidence="1 2">CBS 109695</strain>
    </source>
</reference>
<feature type="non-terminal residue" evidence="1">
    <location>
        <position position="111"/>
    </location>
</feature>
<evidence type="ECO:0000313" key="1">
    <source>
        <dbReference type="EMBL" id="KZP19556.1"/>
    </source>
</evidence>
<name>A0A166I8H2_9AGAM</name>
<keyword evidence="2" id="KW-1185">Reference proteome</keyword>
<sequence length="111" mass="12197">MACAISPPQRISSIHWQAAEASVDVSVAYNILSEGEMCEVEREAESRLSLFTCDVPDGQRGYKKMAGLLAPARPRTIGLMLLGQRGCLQDTRKTTHSLRHSTPSPGCHFRI</sequence>
<gene>
    <name evidence="1" type="ORF">FIBSPDRAFT_862697</name>
</gene>